<reference evidence="3" key="1">
    <citation type="journal article" date="2023" name="Plant Biotechnol. J.">
        <title>Chromosome-level wild Hevea brasiliensis genome provides new tools for genomic-assisted breeding and valuable loci to elevate rubber yield.</title>
        <authorList>
            <person name="Cheng H."/>
            <person name="Song X."/>
            <person name="Hu Y."/>
            <person name="Wu T."/>
            <person name="Yang Q."/>
            <person name="An Z."/>
            <person name="Feng S."/>
            <person name="Deng Z."/>
            <person name="Wu W."/>
            <person name="Zeng X."/>
            <person name="Tu M."/>
            <person name="Wang X."/>
            <person name="Huang H."/>
        </authorList>
    </citation>
    <scope>NUCLEOTIDE SEQUENCE</scope>
    <source>
        <strain evidence="3">MT/VB/25A 57/8</strain>
    </source>
</reference>
<keyword evidence="2" id="KW-0472">Membrane</keyword>
<gene>
    <name evidence="3" type="ORF">P3X46_031291</name>
</gene>
<comment type="caution">
    <text evidence="3">The sequence shown here is derived from an EMBL/GenBank/DDBJ whole genome shotgun (WGS) entry which is preliminary data.</text>
</comment>
<evidence type="ECO:0000313" key="3">
    <source>
        <dbReference type="EMBL" id="KAJ9140673.1"/>
    </source>
</evidence>
<dbReference type="Proteomes" id="UP001174677">
    <property type="component" value="Chromosome 17"/>
</dbReference>
<feature type="compositionally biased region" description="Pro residues" evidence="1">
    <location>
        <begin position="35"/>
        <end position="64"/>
    </location>
</feature>
<feature type="transmembrane region" description="Helical" evidence="2">
    <location>
        <begin position="125"/>
        <end position="142"/>
    </location>
</feature>
<dbReference type="EMBL" id="JARPOI010000017">
    <property type="protein sequence ID" value="KAJ9140673.1"/>
    <property type="molecule type" value="Genomic_DNA"/>
</dbReference>
<sequence length="166" mass="17509">MKLADIEKRPPRVPRPPPKPSAGSPVGANTSPSTGAPPPPPGAPPPPPPPPPPGGPPHPPPPPGSLSRGAGSGDKVHRAPEAVEFYWSLMKREAKKETSSLISSTSNASDAKSNMIGEIEDRSSFLLAVLQLFAFVSIYFFISTSNIGFTTQINGAKPYVWQPRES</sequence>
<feature type="compositionally biased region" description="Basic and acidic residues" evidence="1">
    <location>
        <begin position="1"/>
        <end position="10"/>
    </location>
</feature>
<name>A0ABQ9KKL9_HEVBR</name>
<keyword evidence="4" id="KW-1185">Reference proteome</keyword>
<accession>A0ABQ9KKL9</accession>
<protein>
    <submittedName>
        <fullName evidence="3">Uncharacterized protein</fullName>
    </submittedName>
</protein>
<feature type="region of interest" description="Disordered" evidence="1">
    <location>
        <begin position="1"/>
        <end position="77"/>
    </location>
</feature>
<keyword evidence="2" id="KW-0812">Transmembrane</keyword>
<organism evidence="3 4">
    <name type="scientific">Hevea brasiliensis</name>
    <name type="common">Para rubber tree</name>
    <name type="synonym">Siphonia brasiliensis</name>
    <dbReference type="NCBI Taxonomy" id="3981"/>
    <lineage>
        <taxon>Eukaryota</taxon>
        <taxon>Viridiplantae</taxon>
        <taxon>Streptophyta</taxon>
        <taxon>Embryophyta</taxon>
        <taxon>Tracheophyta</taxon>
        <taxon>Spermatophyta</taxon>
        <taxon>Magnoliopsida</taxon>
        <taxon>eudicotyledons</taxon>
        <taxon>Gunneridae</taxon>
        <taxon>Pentapetalae</taxon>
        <taxon>rosids</taxon>
        <taxon>fabids</taxon>
        <taxon>Malpighiales</taxon>
        <taxon>Euphorbiaceae</taxon>
        <taxon>Crotonoideae</taxon>
        <taxon>Micrandreae</taxon>
        <taxon>Hevea</taxon>
    </lineage>
</organism>
<evidence type="ECO:0000256" key="1">
    <source>
        <dbReference type="SAM" id="MobiDB-lite"/>
    </source>
</evidence>
<keyword evidence="2" id="KW-1133">Transmembrane helix</keyword>
<evidence type="ECO:0000256" key="2">
    <source>
        <dbReference type="SAM" id="Phobius"/>
    </source>
</evidence>
<evidence type="ECO:0000313" key="4">
    <source>
        <dbReference type="Proteomes" id="UP001174677"/>
    </source>
</evidence>
<proteinExistence type="predicted"/>